<gene>
    <name evidence="1" type="ORF">TKK_007164</name>
</gene>
<accession>A0ABD2X1Y7</accession>
<name>A0ABD2X1Y7_9HYME</name>
<sequence length="361" mass="41971">MYFDGVLGALRDDQRDQCRVIYHTTLMGQLAAENLDDIRKKYSLMTGDVWKNMREREHDLEEVRKRAEDVWAYAKSLVRIESDTHLLSKEEDPSEKIERELQQQIEELHNVFGVIQKPLLVLSHEELLKRLEDQIHQTERLNKMYKYVSKEKDEVLQKKNHAELILTQLEYSVIPTTAKYKSEKKSFKEKMEVEKRRELESIQLSQKKGDLITEIRMALQNLASLLICCKAKAPTIQKGQNKGAMLAQQETAQELAAAQQQTCEEPIESNVIKLLGLVSRKANVLLTMTNFDVDDNMRSHIIGVYQKYLDNYYANYYHGGEEEDEIGMAFDPESVEVGVITRAQIKARSKRIIYEQSKKDQ</sequence>
<dbReference type="InterPro" id="IPR033192">
    <property type="entry name" value="ODAD3"/>
</dbReference>
<evidence type="ECO:0000313" key="1">
    <source>
        <dbReference type="EMBL" id="KAL3399294.1"/>
    </source>
</evidence>
<comment type="caution">
    <text evidence="1">The sequence shown here is derived from an EMBL/GenBank/DDBJ whole genome shotgun (WGS) entry which is preliminary data.</text>
</comment>
<dbReference type="EMBL" id="JBJJXI010000056">
    <property type="protein sequence ID" value="KAL3399294.1"/>
    <property type="molecule type" value="Genomic_DNA"/>
</dbReference>
<organism evidence="1 2">
    <name type="scientific">Trichogramma kaykai</name>
    <dbReference type="NCBI Taxonomy" id="54128"/>
    <lineage>
        <taxon>Eukaryota</taxon>
        <taxon>Metazoa</taxon>
        <taxon>Ecdysozoa</taxon>
        <taxon>Arthropoda</taxon>
        <taxon>Hexapoda</taxon>
        <taxon>Insecta</taxon>
        <taxon>Pterygota</taxon>
        <taxon>Neoptera</taxon>
        <taxon>Endopterygota</taxon>
        <taxon>Hymenoptera</taxon>
        <taxon>Apocrita</taxon>
        <taxon>Proctotrupomorpha</taxon>
        <taxon>Chalcidoidea</taxon>
        <taxon>Trichogrammatidae</taxon>
        <taxon>Trichogramma</taxon>
    </lineage>
</organism>
<reference evidence="1 2" key="1">
    <citation type="journal article" date="2024" name="bioRxiv">
        <title>A reference genome for Trichogramma kaykai: A tiny desert-dwelling parasitoid wasp with competing sex-ratio distorters.</title>
        <authorList>
            <person name="Culotta J."/>
            <person name="Lindsey A.R."/>
        </authorList>
    </citation>
    <scope>NUCLEOTIDE SEQUENCE [LARGE SCALE GENOMIC DNA]</scope>
    <source>
        <strain evidence="1 2">KSX58</strain>
    </source>
</reference>
<proteinExistence type="predicted"/>
<dbReference type="AlphaFoldDB" id="A0ABD2X1Y7"/>
<evidence type="ECO:0000313" key="2">
    <source>
        <dbReference type="Proteomes" id="UP001627154"/>
    </source>
</evidence>
<protein>
    <submittedName>
        <fullName evidence="1">Uncharacterized protein</fullName>
    </submittedName>
</protein>
<dbReference type="Proteomes" id="UP001627154">
    <property type="component" value="Unassembled WGS sequence"/>
</dbReference>
<dbReference type="PANTHER" id="PTHR46518">
    <property type="entry name" value="COILED-COIL DOMAIN-CONTAINING PROTEIN 151"/>
    <property type="match status" value="1"/>
</dbReference>
<keyword evidence="2" id="KW-1185">Reference proteome</keyword>
<dbReference type="PANTHER" id="PTHR46518:SF1">
    <property type="entry name" value="OUTER DYNEIN ARM-DOCKING COMPLEX SUBUNIT 3"/>
    <property type="match status" value="1"/>
</dbReference>